<gene>
    <name evidence="1" type="ORF">T4E_5127</name>
</gene>
<accession>A0A0V0XGJ3</accession>
<name>A0A0V0XGJ3_TRIPS</name>
<evidence type="ECO:0000313" key="1">
    <source>
        <dbReference type="EMBL" id="KRX86981.1"/>
    </source>
</evidence>
<evidence type="ECO:0000313" key="2">
    <source>
        <dbReference type="Proteomes" id="UP000054815"/>
    </source>
</evidence>
<dbReference type="AlphaFoldDB" id="A0A0V0XGJ3"/>
<protein>
    <submittedName>
        <fullName evidence="1">Uncharacterized protein</fullName>
    </submittedName>
</protein>
<dbReference type="Proteomes" id="UP000054815">
    <property type="component" value="Unassembled WGS sequence"/>
</dbReference>
<dbReference type="EMBL" id="JYDU01000318">
    <property type="protein sequence ID" value="KRX86981.1"/>
    <property type="molecule type" value="Genomic_DNA"/>
</dbReference>
<proteinExistence type="predicted"/>
<organism evidence="1 2">
    <name type="scientific">Trichinella pseudospiralis</name>
    <name type="common">Parasitic roundworm</name>
    <dbReference type="NCBI Taxonomy" id="6337"/>
    <lineage>
        <taxon>Eukaryota</taxon>
        <taxon>Metazoa</taxon>
        <taxon>Ecdysozoa</taxon>
        <taxon>Nematoda</taxon>
        <taxon>Enoplea</taxon>
        <taxon>Dorylaimia</taxon>
        <taxon>Trichinellida</taxon>
        <taxon>Trichinellidae</taxon>
        <taxon>Trichinella</taxon>
    </lineage>
</organism>
<comment type="caution">
    <text evidence="1">The sequence shown here is derived from an EMBL/GenBank/DDBJ whole genome shotgun (WGS) entry which is preliminary data.</text>
</comment>
<reference evidence="1 2" key="1">
    <citation type="submission" date="2015-01" db="EMBL/GenBank/DDBJ databases">
        <title>Evolution of Trichinella species and genotypes.</title>
        <authorList>
            <person name="Korhonen P.K."/>
            <person name="Edoardo P."/>
            <person name="Giuseppe L.R."/>
            <person name="Gasser R.B."/>
        </authorList>
    </citation>
    <scope>NUCLEOTIDE SEQUENCE [LARGE SCALE GENOMIC DNA]</scope>
    <source>
        <strain evidence="1">ISS141</strain>
    </source>
</reference>
<sequence>MSRPRKIFIYAFGLAVKFSIVHVGAAPLDIIATWAGVVLNLTGEATEEISGTITTITGMEIYVQHVGIQLIRILAIALMEADLTAFVEEEFVQVADNASMVSVA</sequence>